<evidence type="ECO:0000256" key="1">
    <source>
        <dbReference type="RuleBase" id="RU363015"/>
    </source>
</evidence>
<accession>A0A6J4J9H0</accession>
<feature type="compositionally biased region" description="Basic and acidic residues" evidence="2">
    <location>
        <begin position="1"/>
        <end position="16"/>
    </location>
</feature>
<dbReference type="NCBIfam" id="TIGR00730">
    <property type="entry name" value="Rossman fold protein, TIGR00730 family"/>
    <property type="match status" value="1"/>
</dbReference>
<dbReference type="InterPro" id="IPR005269">
    <property type="entry name" value="LOG"/>
</dbReference>
<gene>
    <name evidence="3" type="ORF">AVDCRST_MAG26-2869</name>
</gene>
<dbReference type="GO" id="GO:0009691">
    <property type="term" value="P:cytokinin biosynthetic process"/>
    <property type="evidence" value="ECO:0007669"/>
    <property type="project" value="UniProtKB-UniRule"/>
</dbReference>
<dbReference type="InterPro" id="IPR031100">
    <property type="entry name" value="LOG_fam"/>
</dbReference>
<dbReference type="AlphaFoldDB" id="A0A6J4J9H0"/>
<comment type="similarity">
    <text evidence="1">Belongs to the LOG family.</text>
</comment>
<dbReference type="Gene3D" id="3.40.50.450">
    <property type="match status" value="1"/>
</dbReference>
<sequence length="287" mass="32295">MASNEQPRRERPDFVRDASLNRAARTGRPTQDEEFLKTPTEQPAEKLFTHSDPWRVLRIMGEFVEGFDTLAELTRPAVTIFGSARVDDDDPMYAAAVQTARLLAEAGFVIITGGGPGIMEAGNRGAQEGGDRSIGLNIELPFEQGVNPYVETAVEFRYFFVRKTMFVKYAHAFVIFPGGFGTMDELFESLTLIQTGKIKNFPVILFGSAFWQGLLDWLRSTMLSEGKISPADLDLMIVTDSPEEVRDLIFRSVHGEHWREEQEEGAREVTRQVLGNRVARRTTRETT</sequence>
<dbReference type="Pfam" id="PF03641">
    <property type="entry name" value="Lysine_decarbox"/>
    <property type="match status" value="1"/>
</dbReference>
<evidence type="ECO:0000313" key="3">
    <source>
        <dbReference type="EMBL" id="CAA9272051.1"/>
    </source>
</evidence>
<dbReference type="PANTHER" id="PTHR43393:SF2">
    <property type="entry name" value="CYTOKININ RIBOSIDE 5'-MONOPHOSPHATE PHOSPHORIBOHYDROLASE"/>
    <property type="match status" value="1"/>
</dbReference>
<organism evidence="3">
    <name type="scientific">uncultured Chloroflexia bacterium</name>
    <dbReference type="NCBI Taxonomy" id="1672391"/>
    <lineage>
        <taxon>Bacteria</taxon>
        <taxon>Bacillati</taxon>
        <taxon>Chloroflexota</taxon>
        <taxon>Chloroflexia</taxon>
        <taxon>environmental samples</taxon>
    </lineage>
</organism>
<feature type="region of interest" description="Disordered" evidence="2">
    <location>
        <begin position="1"/>
        <end position="47"/>
    </location>
</feature>
<dbReference type="FunFam" id="3.40.50.450:FF:000011">
    <property type="entry name" value="TIGR00730 family Rossman fold protein"/>
    <property type="match status" value="1"/>
</dbReference>
<evidence type="ECO:0000256" key="2">
    <source>
        <dbReference type="SAM" id="MobiDB-lite"/>
    </source>
</evidence>
<dbReference type="EC" id="3.2.2.n1" evidence="1"/>
<reference evidence="3" key="1">
    <citation type="submission" date="2020-02" db="EMBL/GenBank/DDBJ databases">
        <authorList>
            <person name="Meier V. D."/>
        </authorList>
    </citation>
    <scope>NUCLEOTIDE SEQUENCE</scope>
    <source>
        <strain evidence="3">AVDCRST_MAG26</strain>
    </source>
</reference>
<dbReference type="GO" id="GO:0016787">
    <property type="term" value="F:hydrolase activity"/>
    <property type="evidence" value="ECO:0007669"/>
    <property type="project" value="UniProtKB-KW"/>
</dbReference>
<dbReference type="EMBL" id="CADCTK010000660">
    <property type="protein sequence ID" value="CAA9272051.1"/>
    <property type="molecule type" value="Genomic_DNA"/>
</dbReference>
<keyword evidence="1" id="KW-0378">Hydrolase</keyword>
<dbReference type="InterPro" id="IPR052341">
    <property type="entry name" value="LOG_family_nucleotidases"/>
</dbReference>
<dbReference type="GO" id="GO:0005829">
    <property type="term" value="C:cytosol"/>
    <property type="evidence" value="ECO:0007669"/>
    <property type="project" value="TreeGrafter"/>
</dbReference>
<keyword evidence="1" id="KW-0203">Cytokinin biosynthesis</keyword>
<dbReference type="SUPFAM" id="SSF102405">
    <property type="entry name" value="MCP/YpsA-like"/>
    <property type="match status" value="1"/>
</dbReference>
<proteinExistence type="inferred from homology"/>
<name>A0A6J4J9H0_9CHLR</name>
<protein>
    <recommendedName>
        <fullName evidence="1">Cytokinin riboside 5'-monophosphate phosphoribohydrolase</fullName>
        <ecNumber evidence="1">3.2.2.n1</ecNumber>
    </recommendedName>
</protein>
<dbReference type="PANTHER" id="PTHR43393">
    <property type="entry name" value="CYTOKININ RIBOSIDE 5'-MONOPHOSPHATE PHOSPHORIBOHYDROLASE"/>
    <property type="match status" value="1"/>
</dbReference>